<sequence length="187" mass="19131">MNRRSLIAGIGALSTGSAAALGTGAFSSAAAQRSVSVQVADDASAYLAIESTSQYADGSGDAIALDFGTLVEDQDGNDLGEHVGENSSTVFGSGAADRNVFTVRNQGRNKVKISPQYQVLRFDSDGNSVESDGELAIALALGTGNVSEQAELSTGDSAGYFVQIVAGDNPPDTVTATFEINANEIED</sequence>
<keyword evidence="2" id="KW-1185">Reference proteome</keyword>
<proteinExistence type="predicted"/>
<reference evidence="1 2" key="1">
    <citation type="journal article" date="2019" name="Int. J. Syst. Evol. Microbiol.">
        <title>The Global Catalogue of Microorganisms (GCM) 10K type strain sequencing project: providing services to taxonomists for standard genome sequencing and annotation.</title>
        <authorList>
            <consortium name="The Broad Institute Genomics Platform"/>
            <consortium name="The Broad Institute Genome Sequencing Center for Infectious Disease"/>
            <person name="Wu L."/>
            <person name="Ma J."/>
        </authorList>
    </citation>
    <scope>NUCLEOTIDE SEQUENCE [LARGE SCALE GENOMIC DNA]</scope>
    <source>
        <strain evidence="1 2">Q85</strain>
    </source>
</reference>
<organism evidence="1 2">
    <name type="scientific">Halorubrum yunnanense</name>
    <dbReference type="NCBI Taxonomy" id="1526162"/>
    <lineage>
        <taxon>Archaea</taxon>
        <taxon>Methanobacteriati</taxon>
        <taxon>Methanobacteriota</taxon>
        <taxon>Stenosarchaea group</taxon>
        <taxon>Halobacteria</taxon>
        <taxon>Halobacteriales</taxon>
        <taxon>Haloferacaceae</taxon>
        <taxon>Halorubrum</taxon>
    </lineage>
</organism>
<comment type="caution">
    <text evidence="1">The sequence shown here is derived from an EMBL/GenBank/DDBJ whole genome shotgun (WGS) entry which is preliminary data.</text>
</comment>
<name>A0ABD5YDN6_9EURY</name>
<protein>
    <recommendedName>
        <fullName evidence="3">DUF1102 domain-containing protein</fullName>
    </recommendedName>
</protein>
<dbReference type="Proteomes" id="UP001596390">
    <property type="component" value="Unassembled WGS sequence"/>
</dbReference>
<evidence type="ECO:0000313" key="1">
    <source>
        <dbReference type="EMBL" id="MFC7185852.1"/>
    </source>
</evidence>
<accession>A0ABD5YDN6</accession>
<gene>
    <name evidence="1" type="ORF">ACFQMK_02895</name>
</gene>
<evidence type="ECO:0008006" key="3">
    <source>
        <dbReference type="Google" id="ProtNLM"/>
    </source>
</evidence>
<dbReference type="AlphaFoldDB" id="A0ABD5YDN6"/>
<dbReference type="RefSeq" id="WP_267662834.1">
    <property type="nucleotide sequence ID" value="NZ_JAODIX010000011.1"/>
</dbReference>
<evidence type="ECO:0000313" key="2">
    <source>
        <dbReference type="Proteomes" id="UP001596390"/>
    </source>
</evidence>
<dbReference type="EMBL" id="JBHSZZ010000011">
    <property type="protein sequence ID" value="MFC7185852.1"/>
    <property type="molecule type" value="Genomic_DNA"/>
</dbReference>